<dbReference type="Pfam" id="PF10982">
    <property type="entry name" value="DUF2789"/>
    <property type="match status" value="1"/>
</dbReference>
<comment type="caution">
    <text evidence="1">The sequence shown here is derived from an EMBL/GenBank/DDBJ whole genome shotgun (WGS) entry which is preliminary data.</text>
</comment>
<keyword evidence="2" id="KW-1185">Reference proteome</keyword>
<organism evidence="1 2">
    <name type="scientific">Neptuniibacter pectenicola</name>
    <dbReference type="NCBI Taxonomy" id="1806669"/>
    <lineage>
        <taxon>Bacteria</taxon>
        <taxon>Pseudomonadati</taxon>
        <taxon>Pseudomonadota</taxon>
        <taxon>Gammaproteobacteria</taxon>
        <taxon>Oceanospirillales</taxon>
        <taxon>Oceanospirillaceae</taxon>
        <taxon>Neptuniibacter</taxon>
    </lineage>
</organism>
<dbReference type="EMBL" id="JBBMRA010000001">
    <property type="protein sequence ID" value="MEM5535019.1"/>
    <property type="molecule type" value="Genomic_DNA"/>
</dbReference>
<dbReference type="InterPro" id="IPR021250">
    <property type="entry name" value="DUF2789"/>
</dbReference>
<dbReference type="InterPro" id="IPR038086">
    <property type="entry name" value="DUF2789_sf"/>
</dbReference>
<evidence type="ECO:0000313" key="1">
    <source>
        <dbReference type="EMBL" id="MEM5535019.1"/>
    </source>
</evidence>
<evidence type="ECO:0000313" key="2">
    <source>
        <dbReference type="Proteomes" id="UP001449225"/>
    </source>
</evidence>
<reference evidence="1 2" key="1">
    <citation type="submission" date="2024-03" db="EMBL/GenBank/DDBJ databases">
        <title>Community enrichment and isolation of bacterial strains for fucoidan degradation.</title>
        <authorList>
            <person name="Sichert A."/>
        </authorList>
    </citation>
    <scope>NUCLEOTIDE SEQUENCE [LARGE SCALE GENOMIC DNA]</scope>
    <source>
        <strain evidence="1 2">AS76</strain>
    </source>
</reference>
<dbReference type="RefSeq" id="WP_067982929.1">
    <property type="nucleotide sequence ID" value="NZ_CAXBCE010000038.1"/>
</dbReference>
<accession>A0ABU9TMS1</accession>
<dbReference type="Proteomes" id="UP001449225">
    <property type="component" value="Unassembled WGS sequence"/>
</dbReference>
<sequence>MYTPEHDLSVLFQQLGLPHSHDEITQFIETHKIDDDDQLLAAASFWSKSQSDFLSASLKDDSEWSELVDELDAMLR</sequence>
<protein>
    <submittedName>
        <fullName evidence="1">DUF2789 family protein</fullName>
    </submittedName>
</protein>
<dbReference type="Gene3D" id="1.10.10.1130">
    <property type="entry name" value="Uncharacterised protein PF10982, DUF2789"/>
    <property type="match status" value="1"/>
</dbReference>
<name>A0ABU9TMS1_9GAMM</name>
<gene>
    <name evidence="1" type="ORF">WNY58_01320</name>
</gene>
<proteinExistence type="predicted"/>